<evidence type="ECO:0000256" key="2">
    <source>
        <dbReference type="ARBA" id="ARBA00012438"/>
    </source>
</evidence>
<dbReference type="RefSeq" id="WP_343055171.1">
    <property type="nucleotide sequence ID" value="NZ_JACIJK010000003.1"/>
</dbReference>
<dbReference type="PROSITE" id="PS50109">
    <property type="entry name" value="HIS_KIN"/>
    <property type="match status" value="1"/>
</dbReference>
<proteinExistence type="predicted"/>
<keyword evidence="6" id="KW-0808">Transferase</keyword>
<feature type="transmembrane region" description="Helical" evidence="4">
    <location>
        <begin position="186"/>
        <end position="204"/>
    </location>
</feature>
<dbReference type="SUPFAM" id="SSF55874">
    <property type="entry name" value="ATPase domain of HSP90 chaperone/DNA topoisomerase II/histidine kinase"/>
    <property type="match status" value="1"/>
</dbReference>
<keyword evidence="6" id="KW-0418">Kinase</keyword>
<dbReference type="AlphaFoldDB" id="A0A7W9ETJ3"/>
<keyword evidence="4" id="KW-1133">Transmembrane helix</keyword>
<feature type="domain" description="Histidine kinase" evidence="5">
    <location>
        <begin position="474"/>
        <end position="676"/>
    </location>
</feature>
<dbReference type="Proteomes" id="UP000546200">
    <property type="component" value="Unassembled WGS sequence"/>
</dbReference>
<feature type="transmembrane region" description="Helical" evidence="4">
    <location>
        <begin position="254"/>
        <end position="276"/>
    </location>
</feature>
<dbReference type="NCBIfam" id="TIGR02916">
    <property type="entry name" value="PEP_his_kin"/>
    <property type="match status" value="1"/>
</dbReference>
<dbReference type="Gene3D" id="3.30.565.10">
    <property type="entry name" value="Histidine kinase-like ATPase, C-terminal domain"/>
    <property type="match status" value="1"/>
</dbReference>
<keyword evidence="3" id="KW-0597">Phosphoprotein</keyword>
<evidence type="ECO:0000256" key="4">
    <source>
        <dbReference type="SAM" id="Phobius"/>
    </source>
</evidence>
<dbReference type="Pfam" id="PF02518">
    <property type="entry name" value="HATPase_c"/>
    <property type="match status" value="1"/>
</dbReference>
<dbReference type="EC" id="2.7.13.3" evidence="2"/>
<name>A0A7W9ETJ3_9SPHN</name>
<evidence type="ECO:0000313" key="6">
    <source>
        <dbReference type="EMBL" id="MBB5714215.1"/>
    </source>
</evidence>
<dbReference type="EMBL" id="JACIJK010000003">
    <property type="protein sequence ID" value="MBB5714215.1"/>
    <property type="molecule type" value="Genomic_DNA"/>
</dbReference>
<feature type="transmembrane region" description="Helical" evidence="4">
    <location>
        <begin position="161"/>
        <end position="180"/>
    </location>
</feature>
<feature type="transmembrane region" description="Helical" evidence="4">
    <location>
        <begin position="90"/>
        <end position="109"/>
    </location>
</feature>
<comment type="catalytic activity">
    <reaction evidence="1">
        <text>ATP + protein L-histidine = ADP + protein N-phospho-L-histidine.</text>
        <dbReference type="EC" id="2.7.13.3"/>
    </reaction>
</comment>
<evidence type="ECO:0000256" key="3">
    <source>
        <dbReference type="ARBA" id="ARBA00022553"/>
    </source>
</evidence>
<evidence type="ECO:0000256" key="1">
    <source>
        <dbReference type="ARBA" id="ARBA00000085"/>
    </source>
</evidence>
<dbReference type="InterPro" id="IPR014265">
    <property type="entry name" value="XrtA/PrsK"/>
</dbReference>
<dbReference type="InterPro" id="IPR003594">
    <property type="entry name" value="HATPase_dom"/>
</dbReference>
<comment type="caution">
    <text evidence="6">The sequence shown here is derived from an EMBL/GenBank/DDBJ whole genome shotgun (WGS) entry which is preliminary data.</text>
</comment>
<dbReference type="InterPro" id="IPR029016">
    <property type="entry name" value="GAF-like_dom_sf"/>
</dbReference>
<sequence>MTSAVTIWTHALIALLFMAAAGQPGDAVGLPRRRFALALGSTALWALAVAGIGAGDLAARMTESARNIAWLVFMLALVRRRQGSRGWGPVLVHGVAIAVALVAAALALLASVVRDPQSADLLIETMVVFRMITAASALVLSRDLLAAAPGPAPGGVRLVSWAIAGLWALDLFAFSLRYAVPDAMPWLVAGRGAAMIPVGLLILAGVRRGGNWTLTPSRTVAVRSVAAIAVAAYAGSVVLATTLASQVWGEDARAAQAAIVLGATTALFTLLSTPWLRSWTRVMVAKHLFSHRYDYRAEWLRFAETLGRPDEESTSLSTRIVKAVAELTGSPAGLLLLADQAGLVPGTAWAWGGDDMPAGSTDAAIAAHLSATGRIVEVDAVRADTAPPGEAAAMPQWMLDRADAWALVPLFHANMLVGAILLARPVVDRPLDWEDLDLLRVAGRQAASYLAEERAHQALADARRFDEFNRRFAFILHDIKNLASQLSLVARNAERHADNPEFRADMIDTLRSSADQMTTLLARLSRQATPRAEVPRATDVAAVAASIAAEQRAGHPVVCQSTGPVWAAADPARLEQVLRHLVQNAAEASPPAEPVMLSAIQEGACAVIEVVDRGCGMSPAFVRDQLFRPFASTKNGGFGIGAFEARQLVTAMGGRLEVASREGEGTRFRVLLPAVHDLEAAA</sequence>
<keyword evidence="4" id="KW-0472">Membrane</keyword>
<dbReference type="PRINTS" id="PR00344">
    <property type="entry name" value="BCTRLSENSOR"/>
</dbReference>
<reference evidence="6 7" key="1">
    <citation type="submission" date="2020-08" db="EMBL/GenBank/DDBJ databases">
        <title>Genomic Encyclopedia of Type Strains, Phase IV (KMG-IV): sequencing the most valuable type-strain genomes for metagenomic binning, comparative biology and taxonomic classification.</title>
        <authorList>
            <person name="Goeker M."/>
        </authorList>
    </citation>
    <scope>NUCLEOTIDE SEQUENCE [LARGE SCALE GENOMIC DNA]</scope>
    <source>
        <strain evidence="6 7">DSM 100044</strain>
    </source>
</reference>
<dbReference type="InterPro" id="IPR004358">
    <property type="entry name" value="Sig_transdc_His_kin-like_C"/>
</dbReference>
<dbReference type="SUPFAM" id="SSF55781">
    <property type="entry name" value="GAF domain-like"/>
    <property type="match status" value="1"/>
</dbReference>
<dbReference type="SMART" id="SM00387">
    <property type="entry name" value="HATPase_c"/>
    <property type="match status" value="1"/>
</dbReference>
<dbReference type="Gene3D" id="3.30.450.40">
    <property type="match status" value="1"/>
</dbReference>
<protein>
    <recommendedName>
        <fullName evidence="2">histidine kinase</fullName>
        <ecNumber evidence="2">2.7.13.3</ecNumber>
    </recommendedName>
</protein>
<feature type="transmembrane region" description="Helical" evidence="4">
    <location>
        <begin position="121"/>
        <end position="140"/>
    </location>
</feature>
<dbReference type="InterPro" id="IPR003018">
    <property type="entry name" value="GAF"/>
</dbReference>
<dbReference type="PANTHER" id="PTHR43547:SF2">
    <property type="entry name" value="HYBRID SIGNAL TRANSDUCTION HISTIDINE KINASE C"/>
    <property type="match status" value="1"/>
</dbReference>
<keyword evidence="4" id="KW-0812">Transmembrane</keyword>
<dbReference type="PANTHER" id="PTHR43547">
    <property type="entry name" value="TWO-COMPONENT HISTIDINE KINASE"/>
    <property type="match status" value="1"/>
</dbReference>
<dbReference type="GO" id="GO:0000155">
    <property type="term" value="F:phosphorelay sensor kinase activity"/>
    <property type="evidence" value="ECO:0007669"/>
    <property type="project" value="TreeGrafter"/>
</dbReference>
<feature type="transmembrane region" description="Helical" evidence="4">
    <location>
        <begin position="225"/>
        <end position="248"/>
    </location>
</feature>
<dbReference type="InterPro" id="IPR005467">
    <property type="entry name" value="His_kinase_dom"/>
</dbReference>
<evidence type="ECO:0000313" key="7">
    <source>
        <dbReference type="Proteomes" id="UP000546200"/>
    </source>
</evidence>
<gene>
    <name evidence="6" type="ORF">FHS94_001046</name>
</gene>
<feature type="transmembrane region" description="Helical" evidence="4">
    <location>
        <begin position="6"/>
        <end position="23"/>
    </location>
</feature>
<feature type="transmembrane region" description="Helical" evidence="4">
    <location>
        <begin position="35"/>
        <end position="55"/>
    </location>
</feature>
<feature type="transmembrane region" description="Helical" evidence="4">
    <location>
        <begin position="404"/>
        <end position="423"/>
    </location>
</feature>
<evidence type="ECO:0000259" key="5">
    <source>
        <dbReference type="PROSITE" id="PS50109"/>
    </source>
</evidence>
<accession>A0A7W9ETJ3</accession>
<organism evidence="6 7">
    <name type="scientific">Sphingomonas aerophila</name>
    <dbReference type="NCBI Taxonomy" id="1344948"/>
    <lineage>
        <taxon>Bacteria</taxon>
        <taxon>Pseudomonadati</taxon>
        <taxon>Pseudomonadota</taxon>
        <taxon>Alphaproteobacteria</taxon>
        <taxon>Sphingomonadales</taxon>
        <taxon>Sphingomonadaceae</taxon>
        <taxon>Sphingomonas</taxon>
    </lineage>
</organism>
<dbReference type="Pfam" id="PF01590">
    <property type="entry name" value="GAF"/>
    <property type="match status" value="1"/>
</dbReference>
<keyword evidence="7" id="KW-1185">Reference proteome</keyword>
<dbReference type="InterPro" id="IPR036890">
    <property type="entry name" value="HATPase_C_sf"/>
</dbReference>